<dbReference type="Proteomes" id="UP000694846">
    <property type="component" value="Unplaced"/>
</dbReference>
<feature type="coiled-coil region" evidence="1">
    <location>
        <begin position="69"/>
        <end position="138"/>
    </location>
</feature>
<evidence type="ECO:0000313" key="4">
    <source>
        <dbReference type="Proteomes" id="UP000694846"/>
    </source>
</evidence>
<keyword evidence="1" id="KW-0175">Coiled coil</keyword>
<evidence type="ECO:0000256" key="1">
    <source>
        <dbReference type="SAM" id="Coils"/>
    </source>
</evidence>
<dbReference type="InterPro" id="IPR004941">
    <property type="entry name" value="FP_N"/>
</dbReference>
<sequence length="285" mass="33208">MSSECSKCHEHLTHLEDVLLCSICNGQIHFYCNGISESNFKKMSKTNKSRFTCMNCQTNRNAKTTTEPTNKLEDKIEELINSISFMSQQFHDFESKLQTMFKDIKLIKIENEQIKTENIKLSKEISEIKLKIDILEQQNLETSVEIIGIPKTENENCINIVKEIGKKLNIDIPVVEAKRITAEKSKLNIIIAKLETKELKNQLIRNSKNTKLNANMLVKNWPTENKIFINEHLTRDKRILFAKTRSTAKEKNYKFTWISNAEILTRKDENARIIRIRTNSDLEKM</sequence>
<dbReference type="CDD" id="cd15489">
    <property type="entry name" value="PHD_SF"/>
    <property type="match status" value="1"/>
</dbReference>
<name>A0A8B8GLR0_9HEMI</name>
<dbReference type="RefSeq" id="XP_025423347.1">
    <property type="nucleotide sequence ID" value="XM_025567562.1"/>
</dbReference>
<dbReference type="Pfam" id="PF03258">
    <property type="entry name" value="Baculo_FP"/>
    <property type="match status" value="1"/>
</dbReference>
<dbReference type="OrthoDB" id="10069224at2759"/>
<dbReference type="AlphaFoldDB" id="A0A8B8GLR0"/>
<feature type="domain" description="FP protein C-terminal" evidence="3">
    <location>
        <begin position="234"/>
        <end position="285"/>
    </location>
</feature>
<evidence type="ECO:0000313" key="5">
    <source>
        <dbReference type="RefSeq" id="XP_025423347.1"/>
    </source>
</evidence>
<dbReference type="Gene3D" id="3.30.40.10">
    <property type="entry name" value="Zinc/RING finger domain, C3HC4 (zinc finger)"/>
    <property type="match status" value="1"/>
</dbReference>
<feature type="domain" description="FP protein N-terminal" evidence="2">
    <location>
        <begin position="142"/>
        <end position="229"/>
    </location>
</feature>
<dbReference type="InterPro" id="IPR057251">
    <property type="entry name" value="FP_C"/>
</dbReference>
<organism evidence="4 5">
    <name type="scientific">Sipha flava</name>
    <name type="common">yellow sugarcane aphid</name>
    <dbReference type="NCBI Taxonomy" id="143950"/>
    <lineage>
        <taxon>Eukaryota</taxon>
        <taxon>Metazoa</taxon>
        <taxon>Ecdysozoa</taxon>
        <taxon>Arthropoda</taxon>
        <taxon>Hexapoda</taxon>
        <taxon>Insecta</taxon>
        <taxon>Pterygota</taxon>
        <taxon>Neoptera</taxon>
        <taxon>Paraneoptera</taxon>
        <taxon>Hemiptera</taxon>
        <taxon>Sternorrhyncha</taxon>
        <taxon>Aphidomorpha</taxon>
        <taxon>Aphidoidea</taxon>
        <taxon>Aphididae</taxon>
        <taxon>Sipha</taxon>
    </lineage>
</organism>
<evidence type="ECO:0000259" key="2">
    <source>
        <dbReference type="Pfam" id="PF03258"/>
    </source>
</evidence>
<dbReference type="GeneID" id="112692770"/>
<gene>
    <name evidence="5" type="primary">LOC112692770</name>
</gene>
<dbReference type="InterPro" id="IPR013083">
    <property type="entry name" value="Znf_RING/FYVE/PHD"/>
</dbReference>
<accession>A0A8B8GLR0</accession>
<dbReference type="Pfam" id="PF25298">
    <property type="entry name" value="Baculo_FP_2nd"/>
    <property type="match status" value="1"/>
</dbReference>
<keyword evidence="4" id="KW-1185">Reference proteome</keyword>
<reference evidence="5" key="1">
    <citation type="submission" date="2025-08" db="UniProtKB">
        <authorList>
            <consortium name="RefSeq"/>
        </authorList>
    </citation>
    <scope>IDENTIFICATION</scope>
    <source>
        <tissue evidence="5">Whole body</tissue>
    </source>
</reference>
<protein>
    <submittedName>
        <fullName evidence="5">Uncharacterized protein LOC112692770</fullName>
    </submittedName>
</protein>
<proteinExistence type="predicted"/>
<dbReference type="SUPFAM" id="SSF57903">
    <property type="entry name" value="FYVE/PHD zinc finger"/>
    <property type="match status" value="1"/>
</dbReference>
<dbReference type="InterPro" id="IPR011011">
    <property type="entry name" value="Znf_FYVE_PHD"/>
</dbReference>
<evidence type="ECO:0000259" key="3">
    <source>
        <dbReference type="Pfam" id="PF25298"/>
    </source>
</evidence>